<accession>A0A9E9JW50</accession>
<dbReference type="Pfam" id="PF09696">
    <property type="entry name" value="Ctf8"/>
    <property type="match status" value="1"/>
</dbReference>
<protein>
    <recommendedName>
        <fullName evidence="9">Chromosome transmission fidelity protein 8</fullName>
    </recommendedName>
</protein>
<reference evidence="8" key="1">
    <citation type="submission" date="2022-03" db="EMBL/GenBank/DDBJ databases">
        <authorList>
            <person name="Li C."/>
            <person name="Wang S."/>
        </authorList>
    </citation>
    <scope>NUCLEOTIDE SEQUENCE</scope>
    <source>
        <strain evidence="8">CGMCC 2.5556</strain>
    </source>
</reference>
<feature type="region of interest" description="Disordered" evidence="7">
    <location>
        <begin position="43"/>
        <end position="70"/>
    </location>
</feature>
<evidence type="ECO:0000256" key="4">
    <source>
        <dbReference type="ARBA" id="ARBA00023242"/>
    </source>
</evidence>
<dbReference type="GO" id="GO:0006260">
    <property type="term" value="P:DNA replication"/>
    <property type="evidence" value="ECO:0007669"/>
    <property type="project" value="UniProtKB-KW"/>
</dbReference>
<dbReference type="EMBL" id="OM937928">
    <property type="protein sequence ID" value="WAS30618.1"/>
    <property type="molecule type" value="mRNA"/>
</dbReference>
<dbReference type="PANTHER" id="PTHR28605">
    <property type="entry name" value="CTF8, CHROMOSOME TRANSMISSION FIDELITY FACTOR 8 HOMOLOG (S. CEREVISIAE)"/>
    <property type="match status" value="1"/>
</dbReference>
<evidence type="ECO:0008006" key="9">
    <source>
        <dbReference type="Google" id="ProtNLM"/>
    </source>
</evidence>
<dbReference type="GO" id="GO:0031390">
    <property type="term" value="C:Ctf18 RFC-like complex"/>
    <property type="evidence" value="ECO:0007669"/>
    <property type="project" value="InterPro"/>
</dbReference>
<name>A0A9E9JW50_9BASI</name>
<comment type="subcellular location">
    <subcellularLocation>
        <location evidence="1">Nucleus</location>
    </subcellularLocation>
</comment>
<keyword evidence="3" id="KW-0238">DNA-binding</keyword>
<comment type="similarity">
    <text evidence="6">Belongs to the CTF8 family.</text>
</comment>
<evidence type="ECO:0000256" key="2">
    <source>
        <dbReference type="ARBA" id="ARBA00022705"/>
    </source>
</evidence>
<organism evidence="8">
    <name type="scientific">Rhodosporidiobolus colostri</name>
    <dbReference type="NCBI Taxonomy" id="255053"/>
    <lineage>
        <taxon>Eukaryota</taxon>
        <taxon>Fungi</taxon>
        <taxon>Dikarya</taxon>
        <taxon>Basidiomycota</taxon>
        <taxon>Pucciniomycotina</taxon>
        <taxon>Microbotryomycetes</taxon>
        <taxon>Sporidiobolales</taxon>
        <taxon>Sporidiobolaceae</taxon>
        <taxon>Rhodosporidiobolus</taxon>
    </lineage>
</organism>
<feature type="region of interest" description="Disordered" evidence="7">
    <location>
        <begin position="182"/>
        <end position="233"/>
    </location>
</feature>
<dbReference type="InterPro" id="IPR018607">
    <property type="entry name" value="Ctf8"/>
</dbReference>
<feature type="compositionally biased region" description="Low complexity" evidence="7">
    <location>
        <begin position="146"/>
        <end position="164"/>
    </location>
</feature>
<dbReference type="AlphaFoldDB" id="A0A9E9JW50"/>
<evidence type="ECO:0000256" key="7">
    <source>
        <dbReference type="SAM" id="MobiDB-lite"/>
    </source>
</evidence>
<feature type="compositionally biased region" description="Gly residues" evidence="7">
    <location>
        <begin position="221"/>
        <end position="233"/>
    </location>
</feature>
<keyword evidence="4" id="KW-0539">Nucleus</keyword>
<dbReference type="GO" id="GO:0003677">
    <property type="term" value="F:DNA binding"/>
    <property type="evidence" value="ECO:0007669"/>
    <property type="project" value="UniProtKB-KW"/>
</dbReference>
<dbReference type="PANTHER" id="PTHR28605:SF1">
    <property type="entry name" value="CHROMOSOME TRANSMISSION FIDELITY FACTOR 8"/>
    <property type="match status" value="1"/>
</dbReference>
<keyword evidence="5" id="KW-0131">Cell cycle</keyword>
<proteinExistence type="evidence at transcript level"/>
<feature type="region of interest" description="Disordered" evidence="7">
    <location>
        <begin position="105"/>
        <end position="164"/>
    </location>
</feature>
<evidence type="ECO:0000256" key="3">
    <source>
        <dbReference type="ARBA" id="ARBA00023125"/>
    </source>
</evidence>
<feature type="compositionally biased region" description="Basic and acidic residues" evidence="7">
    <location>
        <begin position="136"/>
        <end position="145"/>
    </location>
</feature>
<evidence type="ECO:0000313" key="8">
    <source>
        <dbReference type="EMBL" id="WAS30618.1"/>
    </source>
</evidence>
<keyword evidence="2" id="KW-0235">DNA replication</keyword>
<sequence>MRLELTPTAACTLQLSSPSSSSSDPPLVFIDEPFLIEFQGKLELPPGESEQAAAENTGGDEMEGARVGKVDLSDPKKPILRIAHHRLEGKLETLLTPYALLRTTRLPPSSSDPSSSSAKPAASDASALPPPDDDERASKRAKLDDSSTSNAASSSLSAPSAPSSRIEILSVIRRKIVFSRRPEPLIDVSSEADPAQSREQARKNKPHPMARLGGSLFAEAGGKGAVGGGGKKS</sequence>
<evidence type="ECO:0000256" key="6">
    <source>
        <dbReference type="ARBA" id="ARBA00038447"/>
    </source>
</evidence>
<dbReference type="GO" id="GO:0007064">
    <property type="term" value="P:mitotic sister chromatid cohesion"/>
    <property type="evidence" value="ECO:0007669"/>
    <property type="project" value="InterPro"/>
</dbReference>
<evidence type="ECO:0000256" key="5">
    <source>
        <dbReference type="ARBA" id="ARBA00023306"/>
    </source>
</evidence>
<evidence type="ECO:0000256" key="1">
    <source>
        <dbReference type="ARBA" id="ARBA00004123"/>
    </source>
</evidence>
<feature type="compositionally biased region" description="Low complexity" evidence="7">
    <location>
        <begin position="107"/>
        <end position="127"/>
    </location>
</feature>